<feature type="compositionally biased region" description="Low complexity" evidence="10">
    <location>
        <begin position="2187"/>
        <end position="2198"/>
    </location>
</feature>
<feature type="compositionally biased region" description="Basic and acidic residues" evidence="10">
    <location>
        <begin position="859"/>
        <end position="879"/>
    </location>
</feature>
<dbReference type="InterPro" id="IPR011011">
    <property type="entry name" value="Znf_FYVE_PHD"/>
</dbReference>
<feature type="region of interest" description="Disordered" evidence="10">
    <location>
        <begin position="2815"/>
        <end position="2847"/>
    </location>
</feature>
<evidence type="ECO:0000256" key="5">
    <source>
        <dbReference type="ARBA" id="ARBA00022833"/>
    </source>
</evidence>
<feature type="domain" description="PHD-type" evidence="11">
    <location>
        <begin position="370"/>
        <end position="421"/>
    </location>
</feature>
<evidence type="ECO:0000259" key="11">
    <source>
        <dbReference type="PROSITE" id="PS50016"/>
    </source>
</evidence>
<evidence type="ECO:0000256" key="4">
    <source>
        <dbReference type="ARBA" id="ARBA00022771"/>
    </source>
</evidence>
<feature type="compositionally biased region" description="Polar residues" evidence="10">
    <location>
        <begin position="2304"/>
        <end position="2327"/>
    </location>
</feature>
<feature type="compositionally biased region" description="Low complexity" evidence="10">
    <location>
        <begin position="1649"/>
        <end position="1666"/>
    </location>
</feature>
<feature type="region of interest" description="Disordered" evidence="10">
    <location>
        <begin position="1133"/>
        <end position="1154"/>
    </location>
</feature>
<evidence type="ECO:0000256" key="2">
    <source>
        <dbReference type="ARBA" id="ARBA00022723"/>
    </source>
</evidence>
<feature type="compositionally biased region" description="Low complexity" evidence="10">
    <location>
        <begin position="1560"/>
        <end position="1584"/>
    </location>
</feature>
<feature type="region of interest" description="Disordered" evidence="10">
    <location>
        <begin position="146"/>
        <end position="182"/>
    </location>
</feature>
<dbReference type="VEuPathDB" id="VectorBase:CSON001632"/>
<feature type="region of interest" description="Disordered" evidence="10">
    <location>
        <begin position="1739"/>
        <end position="1766"/>
    </location>
</feature>
<dbReference type="GO" id="GO:0003713">
    <property type="term" value="F:transcription coactivator activity"/>
    <property type="evidence" value="ECO:0007669"/>
    <property type="project" value="TreeGrafter"/>
</dbReference>
<dbReference type="GO" id="GO:0008270">
    <property type="term" value="F:zinc ion binding"/>
    <property type="evidence" value="ECO:0007669"/>
    <property type="project" value="UniProtKB-KW"/>
</dbReference>
<evidence type="ECO:0000256" key="3">
    <source>
        <dbReference type="ARBA" id="ARBA00022737"/>
    </source>
</evidence>
<comment type="subcellular location">
    <subcellularLocation>
        <location evidence="1">Nucleus</location>
    </subcellularLocation>
</comment>
<feature type="region of interest" description="Disordered" evidence="10">
    <location>
        <begin position="1554"/>
        <end position="1637"/>
    </location>
</feature>
<feature type="compositionally biased region" description="Low complexity" evidence="10">
    <location>
        <begin position="2335"/>
        <end position="2367"/>
    </location>
</feature>
<reference evidence="12" key="1">
    <citation type="submission" date="2018-07" db="EMBL/GenBank/DDBJ databases">
        <authorList>
            <person name="Quirk P.G."/>
            <person name="Krulwich T.A."/>
        </authorList>
    </citation>
    <scope>NUCLEOTIDE SEQUENCE</scope>
</reference>
<feature type="compositionally biased region" description="Low complexity" evidence="10">
    <location>
        <begin position="2488"/>
        <end position="2508"/>
    </location>
</feature>
<dbReference type="InterPro" id="IPR019787">
    <property type="entry name" value="Znf_PHD-finger"/>
</dbReference>
<feature type="compositionally biased region" description="Basic residues" evidence="10">
    <location>
        <begin position="1059"/>
        <end position="1070"/>
    </location>
</feature>
<feature type="region of interest" description="Disordered" evidence="10">
    <location>
        <begin position="910"/>
        <end position="932"/>
    </location>
</feature>
<evidence type="ECO:0000256" key="1">
    <source>
        <dbReference type="ARBA" id="ARBA00004123"/>
    </source>
</evidence>
<dbReference type="InterPro" id="IPR013083">
    <property type="entry name" value="Znf_RING/FYVE/PHD"/>
</dbReference>
<dbReference type="CDD" id="cd15513">
    <property type="entry name" value="PHD5_KMT2C_like"/>
    <property type="match status" value="1"/>
</dbReference>
<feature type="compositionally biased region" description="Polar residues" evidence="10">
    <location>
        <begin position="1696"/>
        <end position="1724"/>
    </location>
</feature>
<keyword evidence="8" id="KW-0539">Nucleus</keyword>
<feature type="compositionally biased region" description="Polar residues" evidence="10">
    <location>
        <begin position="2224"/>
        <end position="2241"/>
    </location>
</feature>
<accession>A0A336MLN0</accession>
<dbReference type="SUPFAM" id="SSF57903">
    <property type="entry name" value="FYVE/PHD zinc finger"/>
    <property type="match status" value="6"/>
</dbReference>
<feature type="region of interest" description="Disordered" evidence="10">
    <location>
        <begin position="1649"/>
        <end position="1724"/>
    </location>
</feature>
<gene>
    <name evidence="12" type="primary">CSON001632</name>
</gene>
<dbReference type="PANTHER" id="PTHR45888">
    <property type="entry name" value="HL01030P-RELATED"/>
    <property type="match status" value="1"/>
</dbReference>
<organism evidence="12">
    <name type="scientific">Culicoides sonorensis</name>
    <name type="common">Biting midge</name>
    <dbReference type="NCBI Taxonomy" id="179676"/>
    <lineage>
        <taxon>Eukaryota</taxon>
        <taxon>Metazoa</taxon>
        <taxon>Ecdysozoa</taxon>
        <taxon>Arthropoda</taxon>
        <taxon>Hexapoda</taxon>
        <taxon>Insecta</taxon>
        <taxon>Pterygota</taxon>
        <taxon>Neoptera</taxon>
        <taxon>Endopterygota</taxon>
        <taxon>Diptera</taxon>
        <taxon>Nematocera</taxon>
        <taxon>Chironomoidea</taxon>
        <taxon>Ceratopogonidae</taxon>
        <taxon>Ceratopogoninae</taxon>
        <taxon>Culicoides</taxon>
        <taxon>Monoculicoides</taxon>
    </lineage>
</organism>
<dbReference type="CDD" id="cd15665">
    <property type="entry name" value="ePHD1_KMT2C_like"/>
    <property type="match status" value="1"/>
</dbReference>
<dbReference type="FunFam" id="3.30.40.10:FF:000407">
    <property type="entry name" value="Histone-lysine N-methyltransferase MLL3"/>
    <property type="match status" value="1"/>
</dbReference>
<feature type="compositionally biased region" description="Polar residues" evidence="10">
    <location>
        <begin position="2166"/>
        <end position="2177"/>
    </location>
</feature>
<dbReference type="FunFam" id="3.30.40.10:FF:000852">
    <property type="entry name" value="Histone-lysine N-methyltransferase 2C"/>
    <property type="match status" value="1"/>
</dbReference>
<dbReference type="Gene3D" id="1.10.30.10">
    <property type="entry name" value="High mobility group box domain"/>
    <property type="match status" value="1"/>
</dbReference>
<feature type="domain" description="PHD-type" evidence="11">
    <location>
        <begin position="454"/>
        <end position="515"/>
    </location>
</feature>
<dbReference type="Pfam" id="PF00628">
    <property type="entry name" value="PHD"/>
    <property type="match status" value="3"/>
</dbReference>
<dbReference type="Gene3D" id="2.60.120.650">
    <property type="entry name" value="Cupin"/>
    <property type="match status" value="1"/>
</dbReference>
<evidence type="ECO:0000313" key="12">
    <source>
        <dbReference type="EMBL" id="SSX29733.1"/>
    </source>
</evidence>
<dbReference type="CDD" id="cd15510">
    <property type="entry name" value="PHD2_KMT2C_like"/>
    <property type="match status" value="1"/>
</dbReference>
<feature type="compositionally biased region" description="Polar residues" evidence="10">
    <location>
        <begin position="2132"/>
        <end position="2157"/>
    </location>
</feature>
<sequence>MDSDTFDLPNDIFDTEYTYLNADLIDPKVELSSLDKQPDAPISMEAGSSSSSSGTKIIKKSKSLQQPTGNLKVQVRKRSSGELLSLLSGEYSPEEKCAGSLSDVASALMPAPEEPTYFLEKWPGKLCILCNLGERSQLGQGEMLKMEAEEDEQSNEIVSTTPTLEDKSETTLQDSEKSGNGLNASILASNKRQKGVNKCKIPAANAEYVDELERIGHTEILEFSSNVDNGHYYVHRSCAIWSFGIQRESNGILTNVVPIITQALKTKCSYCSRYGASLVCKMSCSKSFHFPCVAAAGGFQVIQSYTSFCKEHLGQVPLVCTDDINCRTCSGLGDVGNLMMCSRCGDHYHGSCKGIAQLPGVRAGWQCDSCRMCQLCRVPDSAEGRLLACELCDKVYHVNCIRPAMTSVPKYGWKCRCCRICTDCGARTPGAGASSRWHNHYTVCDSCYQQRNKGYSCPVCNRAYRAAAYREMVKCSTCQKFVHATCDPDAELSVYQNKKEANPDYEYVCGPCNKLVKTGRIAAAMRRSSSVDDDSVTSQENLDVEMEIECNEVKINANDIGLGKGKPTSLVASKIAKKRLGLHYGAGITKTKITSGKLPYLKKQRFGDFGRKKSMKSKTAIGVFGTAGVSLQKPLADLTKSLMEDDVNDNRLVLCSAKDKFVLTQDICVMCGAIGTDHEGCLIACAQCGQCYHPYCINIKITKVILEKGWRCLDCTVCEGCGHKNDEARLILCDDCDVSYHIYCMDPPLDFVPHGNWKCKWCANCQKCGANVPGFNCTWMNSYTECGPCASQSTCFVCDEGYADGELIIQCTQCDRWLHCLCDTIRNESEADKCSEEGYSCPLCRPDGMPPPHLRPKKKVPEKSSKTPTDKSKSPEGEKENLLNLEGTHILDGICLSDHGLNQIKYLQSELSKQRPKRKPKTIDLPPPLPKSDGILDAIESVVASTSLDNSMEDVKVDLLDPKEEAEIYKDGMPWSTTDPPPEGFSVFTTEQGTVVLRKKRQRNLQKLGIGGFAVRNRNFRQKDEGEDFESMAQTIDQTGISEQSETTSTLNQPDLNKAKKKPQRKKHKSKLIETYPNYLQEAFFGKTLLEPLPQVKFETQSSDDEIKIEVSEDKTIKLNDEELKLIEALKCKTEKEEQQTSSSSDKPIDNKALSQVQDIKKEETGLDDDENNSDTEALKEMLGLPNDLVDNDLITSIMNEDELSKASAGLDDVNQKDELAEMLTDPHFNLDSLGTMDGKDVEEMFKGVLTDESQESQESIFANSINSGITYSRTSTPQHISNMQSPNIIQSPSRLVPQQQQQQTQQMISNQPGQIISQQQSMHTVAVQQQQQKNIQTIAGMNSPHQAQYHQQNQNPSIQTATGIMPQQAMQLQTPQQHIPLSGQMHQINRGYYHTYHYRDNNYNVKQRNQFTPMFGPNGEQLQQSLTGPNPTTWQQNVNMQNPQMSGNMIPGMEMNIVGQSSSAIVSDDMSLSGSAPLSYNQKTSERMRLDEALNEDATISCVLYANTNHPELRNEFPIWAERFKQILKKWRALSTEQKAPYLAKARENRSAIRMKKAQQVQPQSSPKDSSSSNPSPATTPQTIIPGTISLSNDQSEQNQTKIVQQQPGSTNQQLHMVGSQQHDQQIPVIQQQSPSQSNVIMPVIANNNQPTSVQPSSQPSSQQQLIEVPGNNSVTCSSSTSTNNNLNDANNTTPITSLNSKTNRDNTMFKNNNASQVSTSSTHIHNLTDSQIINNSTASQPLETNKPNINDSSTETNSLPSNSSICEQNFESNIEQKGPNISIAANIANTFINISSKNQSTSSSKNPSHSNNVNVIAVSQQPLTSQHFMKTLTINTSRGNIFVPNVIATSLASTPQFTVHHHQYGLHPNSSGPAPNVTVNPNGNFATNSNAMIRPHGTYQTTTQFKPFLATSANSQSPILAASLQTINKIATNQSKSIGKVTIIQTKTIQSQEITNKINEENDRTTPNIPRSLTPQSIIDNQQIRVLTPSEIMRTLPASLSTQDTTVNSFQPTNSQMNKDSNHNDNAKPQIVATQVTVTNHPSTINSSVINNNVECPSTITTNVTTCISTSSTVTTTTHNAQIINDKQITDQEKINAQQKSQREAEQERQWKQLQAIRAQQQQMQQQQQLNFNTDSNNHQQSASDINMSPNSRSQFIAPINKIQHPQSPGASSFTHPGIQRQMSQPGIGPQRPQRPMNQTSFSPQPPGTPQSPHDLFPNPPVQTSIDQFQRSEGNQETFQNQQSQNQSSNQSQNRSPAYQVPQNQSQAGYGHAPGTPRPNFNTNTVRPTVYARPGELFIARGNNTPPFSSPRSDNFQQSSPQEGNRQLRDLLQRQQAPTQSQQSPNPQQSPTQIYDNQNNQQHNPGPGPTDNFRQPLPPGMVQRPTRIPMSGGTIIRNQLLQGGQVVQGPRGLVMNADLRQKFMRPGNVITQQVIMQGGQQYIIGPQGQRIQQPINSSQNLPVEQNALLQQRLQQRPVMVGQQNVQHISQSPQHQNQSQNPQNNEQAGPGSVGDQQEIPDIVTAEIEKLEQEQEETLPGEVEGVGDILGNLGDDDDEIFENLTADFNILEYADPELDSVGEGEKSNFLDSLDLDEPISDTSVDKSDDKKSADPVNVSQNQPQNSINQSQIAQTIQASQQPVQMQSSLQIQQSNIKTSENQQIQQQMILNPNQATGQIHRIKTVPQGQITQQMLPPNFQQIQNQITLQVQQAAAQNRPYAPGSTFENGGVIAIVGVNGNLQFHFGTLGNRQGMIPNRMQPIRVQQTVPNIPGQQQGPRMVHLPGKRIIQQPQVPEQQNTGTVQNQITGQAALVQQLQSSSSGASAPPPPPYPEPPPPYPGAVTNPSSTQVKFLFKLTF</sequence>
<dbReference type="SMART" id="SM00249">
    <property type="entry name" value="PHD"/>
    <property type="match status" value="7"/>
</dbReference>
<feature type="compositionally biased region" description="Low complexity" evidence="10">
    <location>
        <begin position="2242"/>
        <end position="2256"/>
    </location>
</feature>
<dbReference type="FunFam" id="1.10.30.10:FF:000009">
    <property type="entry name" value="Histone-lysine N-methyltransferase"/>
    <property type="match status" value="1"/>
</dbReference>
<feature type="compositionally biased region" description="Low complexity" evidence="10">
    <location>
        <begin position="1621"/>
        <end position="1637"/>
    </location>
</feature>
<feature type="compositionally biased region" description="Pro residues" evidence="10">
    <location>
        <begin position="2826"/>
        <end position="2840"/>
    </location>
</feature>
<evidence type="ECO:0000256" key="10">
    <source>
        <dbReference type="SAM" id="MobiDB-lite"/>
    </source>
</evidence>
<feature type="compositionally biased region" description="Basic and acidic residues" evidence="10">
    <location>
        <begin position="164"/>
        <end position="177"/>
    </location>
</feature>
<feature type="region of interest" description="Disordered" evidence="10">
    <location>
        <begin position="852"/>
        <end position="879"/>
    </location>
</feature>
<dbReference type="EMBL" id="UFQT01001259">
    <property type="protein sequence ID" value="SSX29733.1"/>
    <property type="molecule type" value="Genomic_DNA"/>
</dbReference>
<dbReference type="InterPro" id="IPR001965">
    <property type="entry name" value="Znf_PHD"/>
</dbReference>
<dbReference type="CDD" id="cd15489">
    <property type="entry name" value="PHD_SF"/>
    <property type="match status" value="1"/>
</dbReference>
<feature type="region of interest" description="Disordered" evidence="10">
    <location>
        <begin position="2096"/>
        <end position="2289"/>
    </location>
</feature>
<dbReference type="SUPFAM" id="SSF47095">
    <property type="entry name" value="HMG-box"/>
    <property type="match status" value="1"/>
</dbReference>
<protein>
    <submittedName>
        <fullName evidence="12">CSON001632 protein</fullName>
    </submittedName>
</protein>
<feature type="region of interest" description="Disordered" evidence="10">
    <location>
        <begin position="38"/>
        <end position="68"/>
    </location>
</feature>
<evidence type="ECO:0000256" key="8">
    <source>
        <dbReference type="ARBA" id="ARBA00023242"/>
    </source>
</evidence>
<feature type="compositionally biased region" description="Low complexity" evidence="10">
    <location>
        <begin position="2114"/>
        <end position="2131"/>
    </location>
</feature>
<dbReference type="CDD" id="cd15514">
    <property type="entry name" value="PHD6_KMT2C_like"/>
    <property type="match status" value="1"/>
</dbReference>
<feature type="compositionally biased region" description="Low complexity" evidence="10">
    <location>
        <begin position="2615"/>
        <end position="2639"/>
    </location>
</feature>
<dbReference type="GO" id="GO:0042800">
    <property type="term" value="F:histone H3K4 methyltransferase activity"/>
    <property type="evidence" value="ECO:0007669"/>
    <property type="project" value="TreeGrafter"/>
</dbReference>
<feature type="compositionally biased region" description="Basic and acidic residues" evidence="10">
    <location>
        <begin position="2103"/>
        <end position="2113"/>
    </location>
</feature>
<dbReference type="OMA" id="TVHHHQY"/>
<proteinExistence type="predicted"/>
<feature type="region of interest" description="Disordered" evidence="10">
    <location>
        <begin position="2481"/>
        <end position="2517"/>
    </location>
</feature>
<keyword evidence="7" id="KW-0804">Transcription</keyword>
<feature type="domain" description="PHD-type" evidence="11">
    <location>
        <begin position="715"/>
        <end position="765"/>
    </location>
</feature>
<feature type="compositionally biased region" description="Polar residues" evidence="10">
    <location>
        <begin position="2257"/>
        <end position="2270"/>
    </location>
</feature>
<dbReference type="GO" id="GO:0045944">
    <property type="term" value="P:positive regulation of transcription by RNA polymerase II"/>
    <property type="evidence" value="ECO:0007669"/>
    <property type="project" value="TreeGrafter"/>
</dbReference>
<feature type="compositionally biased region" description="Polar residues" evidence="10">
    <location>
        <begin position="1039"/>
        <end position="1055"/>
    </location>
</feature>
<dbReference type="CDD" id="cd15509">
    <property type="entry name" value="PHD1_KMT2C_like"/>
    <property type="match status" value="1"/>
</dbReference>
<dbReference type="PANTHER" id="PTHR45888:SF6">
    <property type="entry name" value="HL01030P-RELATED"/>
    <property type="match status" value="1"/>
</dbReference>
<feature type="domain" description="PHD-type" evidence="11">
    <location>
        <begin position="665"/>
        <end position="718"/>
    </location>
</feature>
<evidence type="ECO:0000256" key="7">
    <source>
        <dbReference type="ARBA" id="ARBA00023163"/>
    </source>
</evidence>
<evidence type="ECO:0000256" key="9">
    <source>
        <dbReference type="PROSITE-ProRule" id="PRU00146"/>
    </source>
</evidence>
<dbReference type="InterPro" id="IPR036910">
    <property type="entry name" value="HMG_box_dom_sf"/>
</dbReference>
<feature type="compositionally biased region" description="Basic and acidic residues" evidence="10">
    <location>
        <begin position="2603"/>
        <end position="2613"/>
    </location>
</feature>
<feature type="region of interest" description="Disordered" evidence="10">
    <location>
        <begin position="2301"/>
        <end position="2392"/>
    </location>
</feature>
<feature type="compositionally biased region" description="Polar residues" evidence="10">
    <location>
        <begin position="1590"/>
        <end position="1616"/>
    </location>
</feature>
<feature type="region of interest" description="Disordered" evidence="10">
    <location>
        <begin position="2579"/>
        <end position="2639"/>
    </location>
</feature>
<keyword evidence="3" id="KW-0677">Repeat</keyword>
<feature type="domain" description="PHD-type" evidence="11">
    <location>
        <begin position="792"/>
        <end position="847"/>
    </location>
</feature>
<keyword evidence="4 9" id="KW-0863">Zinc-finger</keyword>
<keyword evidence="5" id="KW-0862">Zinc</keyword>
<feature type="region of interest" description="Disordered" evidence="10">
    <location>
        <begin position="1039"/>
        <end position="1072"/>
    </location>
</feature>
<dbReference type="PROSITE" id="PS50016">
    <property type="entry name" value="ZF_PHD_2"/>
    <property type="match status" value="5"/>
</dbReference>
<evidence type="ECO:0000256" key="6">
    <source>
        <dbReference type="ARBA" id="ARBA00023015"/>
    </source>
</evidence>
<keyword evidence="2" id="KW-0479">Metal-binding</keyword>
<name>A0A336MLN0_CULSO</name>
<dbReference type="GO" id="GO:0044666">
    <property type="term" value="C:MLL3/4 complex"/>
    <property type="evidence" value="ECO:0007669"/>
    <property type="project" value="TreeGrafter"/>
</dbReference>
<keyword evidence="6" id="KW-0805">Transcription regulation</keyword>
<feature type="compositionally biased region" description="Low complexity" evidence="10">
    <location>
        <begin position="47"/>
        <end position="56"/>
    </location>
</feature>
<dbReference type="Gene3D" id="3.30.40.10">
    <property type="entry name" value="Zinc/RING finger domain, C3HC4 (zinc finger)"/>
    <property type="match status" value="5"/>
</dbReference>
<feature type="compositionally biased region" description="Low complexity" evidence="10">
    <location>
        <begin position="1673"/>
        <end position="1695"/>
    </location>
</feature>